<comment type="caution">
    <text evidence="7">The sequence shown here is derived from an EMBL/GenBank/DDBJ whole genome shotgun (WGS) entry which is preliminary data.</text>
</comment>
<proteinExistence type="inferred from homology"/>
<gene>
    <name evidence="7" type="ORF">HGRIS_010209</name>
</gene>
<evidence type="ECO:0000313" key="7">
    <source>
        <dbReference type="EMBL" id="KAL0950220.1"/>
    </source>
</evidence>
<feature type="region of interest" description="Disordered" evidence="6">
    <location>
        <begin position="284"/>
        <end position="315"/>
    </location>
</feature>
<comment type="subcellular location">
    <subcellularLocation>
        <location evidence="1 5">Nucleus</location>
    </subcellularLocation>
</comment>
<feature type="region of interest" description="Disordered" evidence="6">
    <location>
        <begin position="74"/>
        <end position="105"/>
    </location>
</feature>
<evidence type="ECO:0000256" key="3">
    <source>
        <dbReference type="ARBA" id="ARBA00022517"/>
    </source>
</evidence>
<feature type="compositionally biased region" description="Polar residues" evidence="6">
    <location>
        <begin position="206"/>
        <end position="215"/>
    </location>
</feature>
<dbReference type="Pfam" id="PF04939">
    <property type="entry name" value="RRS1"/>
    <property type="match status" value="1"/>
</dbReference>
<evidence type="ECO:0000256" key="5">
    <source>
        <dbReference type="RuleBase" id="RU364132"/>
    </source>
</evidence>
<feature type="compositionally biased region" description="Basic and acidic residues" evidence="6">
    <location>
        <begin position="162"/>
        <end position="185"/>
    </location>
</feature>
<evidence type="ECO:0000256" key="6">
    <source>
        <dbReference type="SAM" id="MobiDB-lite"/>
    </source>
</evidence>
<accession>A0ABR3J434</accession>
<evidence type="ECO:0000256" key="4">
    <source>
        <dbReference type="ARBA" id="ARBA00023242"/>
    </source>
</evidence>
<feature type="compositionally biased region" description="Basic residues" evidence="6">
    <location>
        <begin position="303"/>
        <end position="315"/>
    </location>
</feature>
<feature type="compositionally biased region" description="Low complexity" evidence="6">
    <location>
        <begin position="84"/>
        <end position="94"/>
    </location>
</feature>
<feature type="compositionally biased region" description="Basic and acidic residues" evidence="6">
    <location>
        <begin position="257"/>
        <end position="269"/>
    </location>
</feature>
<feature type="compositionally biased region" description="Basic and acidic residues" evidence="6">
    <location>
        <begin position="194"/>
        <end position="204"/>
    </location>
</feature>
<dbReference type="Proteomes" id="UP001556367">
    <property type="component" value="Unassembled WGS sequence"/>
</dbReference>
<comment type="similarity">
    <text evidence="2 5">Belongs to the RRS1 family.</text>
</comment>
<evidence type="ECO:0000256" key="1">
    <source>
        <dbReference type="ARBA" id="ARBA00004123"/>
    </source>
</evidence>
<name>A0ABR3J434_9AGAR</name>
<protein>
    <recommendedName>
        <fullName evidence="5">Ribosome biogenesis regulatory protein</fullName>
    </recommendedName>
</protein>
<feature type="compositionally biased region" description="Basic and acidic residues" evidence="6">
    <location>
        <begin position="218"/>
        <end position="247"/>
    </location>
</feature>
<keyword evidence="8" id="KW-1185">Reference proteome</keyword>
<evidence type="ECO:0000313" key="8">
    <source>
        <dbReference type="Proteomes" id="UP001556367"/>
    </source>
</evidence>
<comment type="function">
    <text evidence="5">Involved in ribosomal large subunit assembly.</text>
</comment>
<keyword evidence="3 5" id="KW-0690">Ribosome biogenesis</keyword>
<feature type="region of interest" description="Disordered" evidence="6">
    <location>
        <begin position="161"/>
        <end position="272"/>
    </location>
</feature>
<evidence type="ECO:0000256" key="2">
    <source>
        <dbReference type="ARBA" id="ARBA00010077"/>
    </source>
</evidence>
<keyword evidence="4 5" id="KW-0539">Nucleus</keyword>
<organism evidence="7 8">
    <name type="scientific">Hohenbuehelia grisea</name>
    <dbReference type="NCBI Taxonomy" id="104357"/>
    <lineage>
        <taxon>Eukaryota</taxon>
        <taxon>Fungi</taxon>
        <taxon>Dikarya</taxon>
        <taxon>Basidiomycota</taxon>
        <taxon>Agaricomycotina</taxon>
        <taxon>Agaricomycetes</taxon>
        <taxon>Agaricomycetidae</taxon>
        <taxon>Agaricales</taxon>
        <taxon>Pleurotineae</taxon>
        <taxon>Pleurotaceae</taxon>
        <taxon>Hohenbuehelia</taxon>
    </lineage>
</organism>
<dbReference type="EMBL" id="JASNQZ010000012">
    <property type="protein sequence ID" value="KAL0950220.1"/>
    <property type="molecule type" value="Genomic_DNA"/>
</dbReference>
<reference evidence="8" key="1">
    <citation type="submission" date="2024-06" db="EMBL/GenBank/DDBJ databases">
        <title>Multi-omics analyses provide insights into the biosynthesis of the anticancer antibiotic pleurotin in Hohenbuehelia grisea.</title>
        <authorList>
            <person name="Weaver J.A."/>
            <person name="Alberti F."/>
        </authorList>
    </citation>
    <scope>NUCLEOTIDE SEQUENCE [LARGE SCALE GENOMIC DNA]</scope>
    <source>
        <strain evidence="8">T-177</strain>
    </source>
</reference>
<dbReference type="InterPro" id="IPR007023">
    <property type="entry name" value="Ribosom_reg"/>
</dbReference>
<sequence length="315" mass="35278">MDVSNLLASHAAKYQTTDVDKETPIEVDAGFLTVTDLNPIDEESYKANLEEHLQSLARDGAQALVAALFKLPTTQSPDGPLAQLPKPTTTLPRAKPLPKPKPPTKWERFAAAKGIQKKVRDRKEWDEERQEWVNRWGRDGKNKQKEVQWITEVPLNADADFDPVKAARDERKARVAKNERQRLQNEARAQGSTSREERKQDIERTLATSRGSTASMGRFDRKLEGEKKMKGVKRKFEPTERSLDQEKQASLALLSKMDSDSKKMRREPASEENVLNVRKAVRFASKGRGGLALGRDAAGGKSRSGRGGRGGKGRR</sequence>